<feature type="compositionally biased region" description="Basic and acidic residues" evidence="1">
    <location>
        <begin position="14"/>
        <end position="30"/>
    </location>
</feature>
<feature type="compositionally biased region" description="Basic residues" evidence="1">
    <location>
        <begin position="65"/>
        <end position="82"/>
    </location>
</feature>
<feature type="compositionally biased region" description="Basic residues" evidence="1">
    <location>
        <begin position="132"/>
        <end position="157"/>
    </location>
</feature>
<protein>
    <submittedName>
        <fullName evidence="2">Orotate phosphoribosyltransferase</fullName>
        <ecNumber evidence="2">2.4.2.10</ecNumber>
    </submittedName>
</protein>
<name>A0A6J4T376_9ACTN</name>
<dbReference type="AlphaFoldDB" id="A0A6J4T376"/>
<feature type="compositionally biased region" description="Basic and acidic residues" evidence="1">
    <location>
        <begin position="105"/>
        <end position="129"/>
    </location>
</feature>
<sequence>DRARRPHRPAPPARPRDRRGDPDLRRDGAVLRRRQAGDPPAGGLPRPLRARRSEGARVGRDRGGRPHHGRRRPRLRGPRGRRGGQGVLRAQGRQGARAAAPDRGPAAERRRALPDRGGRRDERRLDPPGHRGGPRRGPRGGRRGLHPRPPRGRRRAHPGRDRQGALRGPRDDRRRLSRPTRPGL</sequence>
<feature type="region of interest" description="Disordered" evidence="1">
    <location>
        <begin position="1"/>
        <end position="184"/>
    </location>
</feature>
<accession>A0A6J4T376</accession>
<reference evidence="2" key="1">
    <citation type="submission" date="2020-02" db="EMBL/GenBank/DDBJ databases">
        <authorList>
            <person name="Meier V. D."/>
        </authorList>
    </citation>
    <scope>NUCLEOTIDE SEQUENCE</scope>
    <source>
        <strain evidence="2">AVDCRST_MAG30</strain>
    </source>
</reference>
<feature type="compositionally biased region" description="Low complexity" evidence="1">
    <location>
        <begin position="87"/>
        <end position="104"/>
    </location>
</feature>
<dbReference type="EMBL" id="CADCVS010000336">
    <property type="protein sequence ID" value="CAA9512931.1"/>
    <property type="molecule type" value="Genomic_DNA"/>
</dbReference>
<dbReference type="GO" id="GO:0004588">
    <property type="term" value="F:orotate phosphoribosyltransferase activity"/>
    <property type="evidence" value="ECO:0007669"/>
    <property type="project" value="UniProtKB-EC"/>
</dbReference>
<feature type="non-terminal residue" evidence="2">
    <location>
        <position position="1"/>
    </location>
</feature>
<gene>
    <name evidence="2" type="ORF">AVDCRST_MAG30-2594</name>
</gene>
<dbReference type="EC" id="2.4.2.10" evidence="2"/>
<keyword evidence="2" id="KW-0808">Transferase</keyword>
<keyword evidence="2" id="KW-0328">Glycosyltransferase</keyword>
<proteinExistence type="predicted"/>
<feature type="non-terminal residue" evidence="2">
    <location>
        <position position="184"/>
    </location>
</feature>
<feature type="compositionally biased region" description="Basic and acidic residues" evidence="1">
    <location>
        <begin position="51"/>
        <end position="64"/>
    </location>
</feature>
<organism evidence="2">
    <name type="scientific">uncultured Solirubrobacteraceae bacterium</name>
    <dbReference type="NCBI Taxonomy" id="1162706"/>
    <lineage>
        <taxon>Bacteria</taxon>
        <taxon>Bacillati</taxon>
        <taxon>Actinomycetota</taxon>
        <taxon>Thermoleophilia</taxon>
        <taxon>Solirubrobacterales</taxon>
        <taxon>Solirubrobacteraceae</taxon>
        <taxon>environmental samples</taxon>
    </lineage>
</organism>
<evidence type="ECO:0000256" key="1">
    <source>
        <dbReference type="SAM" id="MobiDB-lite"/>
    </source>
</evidence>
<feature type="compositionally biased region" description="Basic and acidic residues" evidence="1">
    <location>
        <begin position="158"/>
        <end position="174"/>
    </location>
</feature>
<evidence type="ECO:0000313" key="2">
    <source>
        <dbReference type="EMBL" id="CAA9512931.1"/>
    </source>
</evidence>